<dbReference type="Gene3D" id="3.40.50.1580">
    <property type="entry name" value="Nucleoside phosphorylase domain"/>
    <property type="match status" value="1"/>
</dbReference>
<proteinExistence type="predicted"/>
<organism evidence="3 4">
    <name type="scientific">Lasiodiplodia theobromae</name>
    <dbReference type="NCBI Taxonomy" id="45133"/>
    <lineage>
        <taxon>Eukaryota</taxon>
        <taxon>Fungi</taxon>
        <taxon>Dikarya</taxon>
        <taxon>Ascomycota</taxon>
        <taxon>Pezizomycotina</taxon>
        <taxon>Dothideomycetes</taxon>
        <taxon>Dothideomycetes incertae sedis</taxon>
        <taxon>Botryosphaeriales</taxon>
        <taxon>Botryosphaeriaceae</taxon>
        <taxon>Lasiodiplodia</taxon>
    </lineage>
</organism>
<dbReference type="OrthoDB" id="1577640at2759"/>
<comment type="caution">
    <text evidence="3">The sequence shown here is derived from an EMBL/GenBank/DDBJ whole genome shotgun (WGS) entry which is preliminary data.</text>
</comment>
<dbReference type="InterPro" id="IPR035994">
    <property type="entry name" value="Nucleoside_phosphorylase_sf"/>
</dbReference>
<dbReference type="AlphaFoldDB" id="A0A5N5CTD8"/>
<accession>A0A5N5CTD8</accession>
<dbReference type="InterPro" id="IPR000845">
    <property type="entry name" value="Nucleoside_phosphorylase_d"/>
</dbReference>
<dbReference type="EMBL" id="VCHE01000333">
    <property type="protein sequence ID" value="KAB2568609.1"/>
    <property type="molecule type" value="Genomic_DNA"/>
</dbReference>
<dbReference type="Pfam" id="PF01048">
    <property type="entry name" value="PNP_UDP_1"/>
    <property type="match status" value="1"/>
</dbReference>
<protein>
    <recommendedName>
        <fullName evidence="2">Nucleoside phosphorylase domain-containing protein</fullName>
    </recommendedName>
</protein>
<dbReference type="GO" id="GO:0009116">
    <property type="term" value="P:nucleoside metabolic process"/>
    <property type="evidence" value="ECO:0007669"/>
    <property type="project" value="InterPro"/>
</dbReference>
<feature type="compositionally biased region" description="Gly residues" evidence="1">
    <location>
        <begin position="335"/>
        <end position="344"/>
    </location>
</feature>
<dbReference type="SUPFAM" id="SSF53167">
    <property type="entry name" value="Purine and uridine phosphorylases"/>
    <property type="match status" value="1"/>
</dbReference>
<dbReference type="InterPro" id="IPR053137">
    <property type="entry name" value="NLR-like"/>
</dbReference>
<dbReference type="PANTHER" id="PTHR46082">
    <property type="entry name" value="ATP/GTP-BINDING PROTEIN-RELATED"/>
    <property type="match status" value="1"/>
</dbReference>
<gene>
    <name evidence="3" type="ORF">DBV05_g12712</name>
</gene>
<name>A0A5N5CTD8_9PEZI</name>
<evidence type="ECO:0000313" key="3">
    <source>
        <dbReference type="EMBL" id="KAB2568609.1"/>
    </source>
</evidence>
<dbReference type="PANTHER" id="PTHR46082:SF11">
    <property type="entry name" value="AAA+ ATPASE DOMAIN-CONTAINING PROTEIN-RELATED"/>
    <property type="match status" value="1"/>
</dbReference>
<sequence length="375" mass="40217">MSLSKIQQSPLQKSTYTVGWICAIQTEFVAACEVLDEEHSPPPLEATGDSNAYGFGRIGDHNVVIATLPKGKYGTTSAAVVARDMLRTFPSIKLGLMVGIGGGAPSAKNDIRLGDIVVSAPSSRAGGVVHYDFGKTVQSKEFQRTGSLDAPPPVLLTALSQLGAQHERRGHRIAETAAEVVKKNPRLKTKYQRPDPTEDRLYRAAFVHADDAKNCLDCCEGEEKEFIHRPRRSSDADDPAIHYGLIASADRLMKDAVLRDELSAKEGILCFEMEAAGLMDHFPCLVIRGICDYSDTHKNDAWQGFAAVAAASYAKELLQVIPRTEVEGLRSSEGSGDGRSGGGQVNNFSGPINTSGGYAIMGNQMNSGGGSMRFG</sequence>
<evidence type="ECO:0000259" key="2">
    <source>
        <dbReference type="Pfam" id="PF01048"/>
    </source>
</evidence>
<feature type="domain" description="Nucleoside phosphorylase" evidence="2">
    <location>
        <begin position="18"/>
        <end position="320"/>
    </location>
</feature>
<dbReference type="GO" id="GO:0003824">
    <property type="term" value="F:catalytic activity"/>
    <property type="evidence" value="ECO:0007669"/>
    <property type="project" value="InterPro"/>
</dbReference>
<feature type="region of interest" description="Disordered" evidence="1">
    <location>
        <begin position="328"/>
        <end position="348"/>
    </location>
</feature>
<reference evidence="3 4" key="1">
    <citation type="journal article" date="2019" name="Sci. Rep.">
        <title>A multi-omics analysis of the grapevine pathogen Lasiodiplodia theobromae reveals that temperature affects the expression of virulence- and pathogenicity-related genes.</title>
        <authorList>
            <person name="Felix C."/>
            <person name="Meneses R."/>
            <person name="Goncalves M.F.M."/>
            <person name="Tilleman L."/>
            <person name="Duarte A.S."/>
            <person name="Jorrin-Novo J.V."/>
            <person name="Van de Peer Y."/>
            <person name="Deforce D."/>
            <person name="Van Nieuwerburgh F."/>
            <person name="Esteves A.C."/>
            <person name="Alves A."/>
        </authorList>
    </citation>
    <scope>NUCLEOTIDE SEQUENCE [LARGE SCALE GENOMIC DNA]</scope>
    <source>
        <strain evidence="3 4">LA-SOL3</strain>
    </source>
</reference>
<evidence type="ECO:0000313" key="4">
    <source>
        <dbReference type="Proteomes" id="UP000325902"/>
    </source>
</evidence>
<evidence type="ECO:0000256" key="1">
    <source>
        <dbReference type="SAM" id="MobiDB-lite"/>
    </source>
</evidence>
<dbReference type="Proteomes" id="UP000325902">
    <property type="component" value="Unassembled WGS sequence"/>
</dbReference>
<keyword evidence="4" id="KW-1185">Reference proteome</keyword>